<feature type="transmembrane region" description="Helical" evidence="6">
    <location>
        <begin position="85"/>
        <end position="108"/>
    </location>
</feature>
<evidence type="ECO:0000256" key="2">
    <source>
        <dbReference type="ARBA" id="ARBA00022692"/>
    </source>
</evidence>
<feature type="transmembrane region" description="Helical" evidence="6">
    <location>
        <begin position="217"/>
        <end position="235"/>
    </location>
</feature>
<dbReference type="InterPro" id="IPR006634">
    <property type="entry name" value="TLC-dom"/>
</dbReference>
<dbReference type="InterPro" id="IPR050846">
    <property type="entry name" value="TLCD"/>
</dbReference>
<name>A0A813FRS8_POLGL</name>
<evidence type="ECO:0000256" key="6">
    <source>
        <dbReference type="SAM" id="Phobius"/>
    </source>
</evidence>
<organism evidence="8 10">
    <name type="scientific">Polarella glacialis</name>
    <name type="common">Dinoflagellate</name>
    <dbReference type="NCBI Taxonomy" id="89957"/>
    <lineage>
        <taxon>Eukaryota</taxon>
        <taxon>Sar</taxon>
        <taxon>Alveolata</taxon>
        <taxon>Dinophyceae</taxon>
        <taxon>Suessiales</taxon>
        <taxon>Suessiaceae</taxon>
        <taxon>Polarella</taxon>
    </lineage>
</organism>
<evidence type="ECO:0000256" key="1">
    <source>
        <dbReference type="ARBA" id="ARBA00004141"/>
    </source>
</evidence>
<dbReference type="AlphaFoldDB" id="A0A813FRS8"/>
<feature type="transmembrane region" description="Helical" evidence="6">
    <location>
        <begin position="12"/>
        <end position="41"/>
    </location>
</feature>
<evidence type="ECO:0000259" key="7">
    <source>
        <dbReference type="PROSITE" id="PS50922"/>
    </source>
</evidence>
<evidence type="ECO:0000256" key="4">
    <source>
        <dbReference type="ARBA" id="ARBA00023136"/>
    </source>
</evidence>
<dbReference type="GO" id="GO:0005783">
    <property type="term" value="C:endoplasmic reticulum"/>
    <property type="evidence" value="ECO:0007669"/>
    <property type="project" value="TreeGrafter"/>
</dbReference>
<comment type="subcellular location">
    <subcellularLocation>
        <location evidence="1">Membrane</location>
        <topology evidence="1">Multi-pass membrane protein</topology>
    </subcellularLocation>
</comment>
<dbReference type="GO" id="GO:0016020">
    <property type="term" value="C:membrane"/>
    <property type="evidence" value="ECO:0007669"/>
    <property type="project" value="UniProtKB-SubCell"/>
</dbReference>
<reference evidence="8" key="1">
    <citation type="submission" date="2021-02" db="EMBL/GenBank/DDBJ databases">
        <authorList>
            <person name="Dougan E. K."/>
            <person name="Rhodes N."/>
            <person name="Thang M."/>
            <person name="Chan C."/>
        </authorList>
    </citation>
    <scope>NUCLEOTIDE SEQUENCE</scope>
</reference>
<dbReference type="Pfam" id="PF03798">
    <property type="entry name" value="TRAM_LAG1_CLN8"/>
    <property type="match status" value="1"/>
</dbReference>
<comment type="caution">
    <text evidence="8">The sequence shown here is derived from an EMBL/GenBank/DDBJ whole genome shotgun (WGS) entry which is preliminary data.</text>
</comment>
<dbReference type="PROSITE" id="PS50922">
    <property type="entry name" value="TLC"/>
    <property type="match status" value="1"/>
</dbReference>
<gene>
    <name evidence="8" type="ORF">PGLA1383_LOCUS34182</name>
    <name evidence="9" type="ORF">PGLA2088_LOCUS39991</name>
</gene>
<evidence type="ECO:0000313" key="9">
    <source>
        <dbReference type="EMBL" id="CAE8718280.1"/>
    </source>
</evidence>
<evidence type="ECO:0000256" key="3">
    <source>
        <dbReference type="ARBA" id="ARBA00022989"/>
    </source>
</evidence>
<sequence>MNDVPLRLPGHSYAGFVPLELLCLSFLFWGVVLLAVWLSPLSLELKRQHADRVASCLHAVSATLFGFSVMLYVDSECVVADRRHHWILVAQMSTAGWTCVDIVSMLVVDVWFRCRAVDSSVFIHHVLIVICLVVSTEWNCGLWHQGVLMVAELSVLPLNAVHIMRFYSLTQTSWYTMCKLLTALLWILCRLLVIPFVTWRLRDRSYCLEEWGGFVSWGARAGLLTLFVLNACWLLRMRRAVARKH</sequence>
<dbReference type="EMBL" id="CAJNNW010033351">
    <property type="protein sequence ID" value="CAE8718280.1"/>
    <property type="molecule type" value="Genomic_DNA"/>
</dbReference>
<keyword evidence="3 6" id="KW-1133">Transmembrane helix</keyword>
<keyword evidence="10" id="KW-1185">Reference proteome</keyword>
<accession>A0A813FRS8</accession>
<evidence type="ECO:0000256" key="5">
    <source>
        <dbReference type="PROSITE-ProRule" id="PRU00205"/>
    </source>
</evidence>
<feature type="transmembrane region" description="Helical" evidence="6">
    <location>
        <begin position="174"/>
        <end position="197"/>
    </location>
</feature>
<feature type="transmembrane region" description="Helical" evidence="6">
    <location>
        <begin position="120"/>
        <end position="136"/>
    </location>
</feature>
<dbReference type="PANTHER" id="PTHR13439">
    <property type="entry name" value="CT120 PROTEIN"/>
    <property type="match status" value="1"/>
</dbReference>
<evidence type="ECO:0000313" key="8">
    <source>
        <dbReference type="EMBL" id="CAE8616497.1"/>
    </source>
</evidence>
<feature type="transmembrane region" description="Helical" evidence="6">
    <location>
        <begin position="142"/>
        <end position="162"/>
    </location>
</feature>
<keyword evidence="4 5" id="KW-0472">Membrane</keyword>
<keyword evidence="2 5" id="KW-0812">Transmembrane</keyword>
<dbReference type="Proteomes" id="UP000654075">
    <property type="component" value="Unassembled WGS sequence"/>
</dbReference>
<protein>
    <recommendedName>
        <fullName evidence="7">TLC domain-containing protein</fullName>
    </recommendedName>
</protein>
<dbReference type="Proteomes" id="UP000626109">
    <property type="component" value="Unassembled WGS sequence"/>
</dbReference>
<feature type="transmembrane region" description="Helical" evidence="6">
    <location>
        <begin position="53"/>
        <end position="73"/>
    </location>
</feature>
<dbReference type="GO" id="GO:0055088">
    <property type="term" value="P:lipid homeostasis"/>
    <property type="evidence" value="ECO:0007669"/>
    <property type="project" value="TreeGrafter"/>
</dbReference>
<dbReference type="EMBL" id="CAJNNV010025886">
    <property type="protein sequence ID" value="CAE8616497.1"/>
    <property type="molecule type" value="Genomic_DNA"/>
</dbReference>
<feature type="domain" description="TLC" evidence="7">
    <location>
        <begin position="44"/>
        <end position="245"/>
    </location>
</feature>
<dbReference type="PANTHER" id="PTHR13439:SF0">
    <property type="entry name" value="TOPOISOMERASE I DAMAGE AFFECTED PROTEIN 4"/>
    <property type="match status" value="1"/>
</dbReference>
<proteinExistence type="predicted"/>
<evidence type="ECO:0000313" key="10">
    <source>
        <dbReference type="Proteomes" id="UP000654075"/>
    </source>
</evidence>